<dbReference type="Gene3D" id="3.10.560.10">
    <property type="entry name" value="Outer membrane lipoprotein wza domain like"/>
    <property type="match status" value="2"/>
</dbReference>
<evidence type="ECO:0000259" key="16">
    <source>
        <dbReference type="Pfam" id="PF02563"/>
    </source>
</evidence>
<keyword evidence="11" id="KW-0472">Membrane</keyword>
<keyword evidence="14" id="KW-0449">Lipoprotein</keyword>
<evidence type="ECO:0000256" key="13">
    <source>
        <dbReference type="ARBA" id="ARBA00023237"/>
    </source>
</evidence>
<dbReference type="GO" id="GO:0046930">
    <property type="term" value="C:pore complex"/>
    <property type="evidence" value="ECO:0007669"/>
    <property type="project" value="UniProtKB-KW"/>
</dbReference>
<evidence type="ECO:0000256" key="10">
    <source>
        <dbReference type="ARBA" id="ARBA00023114"/>
    </source>
</evidence>
<dbReference type="RefSeq" id="WP_245513159.1">
    <property type="nucleotide sequence ID" value="NZ_SNZR01000013.1"/>
</dbReference>
<protein>
    <submittedName>
        <fullName evidence="18">Polysaccharide export outer membrane protein</fullName>
    </submittedName>
</protein>
<keyword evidence="7 15" id="KW-0732">Signal</keyword>
<evidence type="ECO:0000256" key="8">
    <source>
        <dbReference type="ARBA" id="ARBA00023047"/>
    </source>
</evidence>
<dbReference type="Pfam" id="PF22461">
    <property type="entry name" value="SLBB_2"/>
    <property type="match status" value="2"/>
</dbReference>
<name>A0A4R7BXD7_9HYPH</name>
<evidence type="ECO:0000256" key="12">
    <source>
        <dbReference type="ARBA" id="ARBA00023139"/>
    </source>
</evidence>
<evidence type="ECO:0000256" key="5">
    <source>
        <dbReference type="ARBA" id="ARBA00022597"/>
    </source>
</evidence>
<evidence type="ECO:0000313" key="18">
    <source>
        <dbReference type="EMBL" id="TDR89882.1"/>
    </source>
</evidence>
<keyword evidence="13" id="KW-0998">Cell outer membrane</keyword>
<evidence type="ECO:0000256" key="2">
    <source>
        <dbReference type="ARBA" id="ARBA00009450"/>
    </source>
</evidence>
<feature type="domain" description="SLBB" evidence="17">
    <location>
        <begin position="177"/>
        <end position="252"/>
    </location>
</feature>
<evidence type="ECO:0000256" key="4">
    <source>
        <dbReference type="ARBA" id="ARBA00022452"/>
    </source>
</evidence>
<keyword evidence="12" id="KW-0564">Palmitate</keyword>
<evidence type="ECO:0000256" key="7">
    <source>
        <dbReference type="ARBA" id="ARBA00022729"/>
    </source>
</evidence>
<dbReference type="GO" id="GO:0009279">
    <property type="term" value="C:cell outer membrane"/>
    <property type="evidence" value="ECO:0007669"/>
    <property type="project" value="UniProtKB-SubCell"/>
</dbReference>
<feature type="domain" description="Polysaccharide export protein N-terminal" evidence="16">
    <location>
        <begin position="78"/>
        <end position="170"/>
    </location>
</feature>
<keyword evidence="9" id="KW-0406">Ion transport</keyword>
<evidence type="ECO:0000256" key="9">
    <source>
        <dbReference type="ARBA" id="ARBA00023065"/>
    </source>
</evidence>
<comment type="caution">
    <text evidence="18">The sequence shown here is derived from an EMBL/GenBank/DDBJ whole genome shotgun (WGS) entry which is preliminary data.</text>
</comment>
<accession>A0A4R7BXD7</accession>
<comment type="subcellular location">
    <subcellularLocation>
        <location evidence="1">Cell outer membrane</location>
        <topology evidence="1">Multi-pass membrane protein</topology>
    </subcellularLocation>
</comment>
<dbReference type="InterPro" id="IPR003715">
    <property type="entry name" value="Poly_export_N"/>
</dbReference>
<evidence type="ECO:0000256" key="15">
    <source>
        <dbReference type="SAM" id="SignalP"/>
    </source>
</evidence>
<evidence type="ECO:0000259" key="17">
    <source>
        <dbReference type="Pfam" id="PF22461"/>
    </source>
</evidence>
<dbReference type="AlphaFoldDB" id="A0A4R7BXD7"/>
<gene>
    <name evidence="18" type="ORF">EV668_2718</name>
</gene>
<feature type="signal peptide" evidence="15">
    <location>
        <begin position="1"/>
        <end position="20"/>
    </location>
</feature>
<proteinExistence type="inferred from homology"/>
<evidence type="ECO:0000313" key="19">
    <source>
        <dbReference type="Proteomes" id="UP000295122"/>
    </source>
</evidence>
<keyword evidence="19" id="KW-1185">Reference proteome</keyword>
<keyword evidence="8" id="KW-0625">Polysaccharide transport</keyword>
<evidence type="ECO:0000256" key="6">
    <source>
        <dbReference type="ARBA" id="ARBA00022692"/>
    </source>
</evidence>
<keyword evidence="4" id="KW-1134">Transmembrane beta strand</keyword>
<dbReference type="Gene3D" id="3.30.1950.10">
    <property type="entry name" value="wza like domain"/>
    <property type="match status" value="1"/>
</dbReference>
<organism evidence="18 19">
    <name type="scientific">Enterovirga rhinocerotis</name>
    <dbReference type="NCBI Taxonomy" id="1339210"/>
    <lineage>
        <taxon>Bacteria</taxon>
        <taxon>Pseudomonadati</taxon>
        <taxon>Pseudomonadota</taxon>
        <taxon>Alphaproteobacteria</taxon>
        <taxon>Hyphomicrobiales</taxon>
        <taxon>Methylobacteriaceae</taxon>
        <taxon>Enterovirga</taxon>
    </lineage>
</organism>
<dbReference type="GO" id="GO:0006811">
    <property type="term" value="P:monoatomic ion transport"/>
    <property type="evidence" value="ECO:0007669"/>
    <property type="project" value="UniProtKB-KW"/>
</dbReference>
<dbReference type="PANTHER" id="PTHR33619">
    <property type="entry name" value="POLYSACCHARIDE EXPORT PROTEIN GFCE-RELATED"/>
    <property type="match status" value="1"/>
</dbReference>
<comment type="similarity">
    <text evidence="2">Belongs to the BexD/CtrA/VexA family.</text>
</comment>
<keyword evidence="3" id="KW-0813">Transport</keyword>
<sequence length="389" mass="41367">MIHLRTTARVLGIAALLCTAGCSTLPTTGPTTDQVVSNGDNPNERRYVITDLDERVVSILNGLSGPSLRARFGDYRPAPENRIGVGDEVRINIWEAAAGGLFSGPPSVPGQSSGARMSSIPDQVVGRDGAVTVPYAGRIQVSGRSPQAVEQVILERLAGKAIEPQVLVTVSRNISNSVTVTGEVTSGARIPLSARGDRILDAVAAAGGVRGAVHESFVRLTRGQQTVTMPMETILANPQENVALRGGDIITVVREPQTYTAFGAVGQQTVVPFGRITLSLEEAVAKAGGLLDFRADPDGVFLLRFEPPSTVRAIQPGRAIDARERLIPVVYRLTLRDAKSYFLARSFRMRDKDTLYVANASAAELQKFLNLIGSLTAPITSGARTANAF</sequence>
<reference evidence="18 19" key="1">
    <citation type="submission" date="2019-03" db="EMBL/GenBank/DDBJ databases">
        <title>Genomic Encyclopedia of Type Strains, Phase IV (KMG-IV): sequencing the most valuable type-strain genomes for metagenomic binning, comparative biology and taxonomic classification.</title>
        <authorList>
            <person name="Goeker M."/>
        </authorList>
    </citation>
    <scope>NUCLEOTIDE SEQUENCE [LARGE SCALE GENOMIC DNA]</scope>
    <source>
        <strain evidence="18 19">DSM 25903</strain>
    </source>
</reference>
<dbReference type="InterPro" id="IPR049712">
    <property type="entry name" value="Poly_export"/>
</dbReference>
<keyword evidence="10" id="KW-0626">Porin</keyword>
<dbReference type="Proteomes" id="UP000295122">
    <property type="component" value="Unassembled WGS sequence"/>
</dbReference>
<evidence type="ECO:0000256" key="14">
    <source>
        <dbReference type="ARBA" id="ARBA00023288"/>
    </source>
</evidence>
<feature type="domain" description="SLBB" evidence="17">
    <location>
        <begin position="262"/>
        <end position="357"/>
    </location>
</feature>
<dbReference type="PANTHER" id="PTHR33619:SF3">
    <property type="entry name" value="POLYSACCHARIDE EXPORT PROTEIN GFCE-RELATED"/>
    <property type="match status" value="1"/>
</dbReference>
<dbReference type="EMBL" id="SNZR01000013">
    <property type="protein sequence ID" value="TDR89882.1"/>
    <property type="molecule type" value="Genomic_DNA"/>
</dbReference>
<keyword evidence="6" id="KW-0812">Transmembrane</keyword>
<feature type="chain" id="PRO_5020392618" evidence="15">
    <location>
        <begin position="21"/>
        <end position="389"/>
    </location>
</feature>
<evidence type="ECO:0000256" key="1">
    <source>
        <dbReference type="ARBA" id="ARBA00004571"/>
    </source>
</evidence>
<evidence type="ECO:0000256" key="11">
    <source>
        <dbReference type="ARBA" id="ARBA00023136"/>
    </source>
</evidence>
<dbReference type="InterPro" id="IPR054765">
    <property type="entry name" value="SLBB_dom"/>
</dbReference>
<keyword evidence="5" id="KW-0762">Sugar transport</keyword>
<dbReference type="GO" id="GO:0015159">
    <property type="term" value="F:polysaccharide transmembrane transporter activity"/>
    <property type="evidence" value="ECO:0007669"/>
    <property type="project" value="InterPro"/>
</dbReference>
<dbReference type="GO" id="GO:0015288">
    <property type="term" value="F:porin activity"/>
    <property type="evidence" value="ECO:0007669"/>
    <property type="project" value="UniProtKB-KW"/>
</dbReference>
<dbReference type="Pfam" id="PF02563">
    <property type="entry name" value="Poly_export"/>
    <property type="match status" value="1"/>
</dbReference>
<evidence type="ECO:0000256" key="3">
    <source>
        <dbReference type="ARBA" id="ARBA00022448"/>
    </source>
</evidence>